<dbReference type="PANTHER" id="PTHR33119">
    <property type="entry name" value="IFI3P"/>
    <property type="match status" value="1"/>
</dbReference>
<feature type="chain" id="PRO_5034227350" evidence="2">
    <location>
        <begin position="19"/>
        <end position="789"/>
    </location>
</feature>
<dbReference type="Pfam" id="PF21666">
    <property type="entry name" value="DUF4246_N"/>
    <property type="match status" value="1"/>
</dbReference>
<dbReference type="OrthoDB" id="415532at2759"/>
<dbReference type="InterPro" id="IPR049192">
    <property type="entry name" value="DUF4246_C"/>
</dbReference>
<gene>
    <name evidence="5" type="ORF">FTJAE_12831</name>
</gene>
<dbReference type="Pfam" id="PF14033">
    <property type="entry name" value="DUF4246"/>
    <property type="match status" value="1"/>
</dbReference>
<sequence>MRFSIAAASTALLALAEARITGIKVPKEIAAGEPFEAIIVRENYIQSVFDSSIVFGYAPEAQYPGTIGQIADSFALGKAESNKVEPLKKKLTIPEGAKGKGLITAALFSIYGASGSPTISEYNVTVTFGDKTSDEYASSSMYWTFAYTPSRRVAALSLRESNASLYLNSVSLQSPRGPELFSSSPYSAKAELNELPGFGLPISHAGAHFPVVLKTEDGEGEGDWRATTLTIREVCMLKVIEDLTNKPEWWIKVNDDEIAAKWKKEAMEMPWGEYRVFGDFTQAMADTCIKELRKKADIYQKTGLIPVMDYASAAIKSDNLVPNDLRDALIAAVSPLENVPEQHKDWHPGSDGKVLDIVHPSLWPLVYGRSLILPDKRINLEEALSHCGKGVVVPVDKSDVRNWHPSAFSKRFQWLPCDVDLTGGHPRIDSYINNVHPVKHAELYPVIEKFIEKALPAWDIIYRWHDDFEVQRVFTTNVRPDCKVPEICGDTWCSAQNRPLDDDEEPRREDEDYEDDYEESDRNKRDEEWFRETHIPEIPDPKTELEELVKINPSDVKTSCFFGNASRVQVIVKLANIHLTPEKPTYDGGSWHVEGQLNEHICATALYYYDCDNITDSRLDFRTNANREDQTMELNYEQGDFDSIERVFAIDPGADTLQDIGSVLTRQDRMLFFPNVYQHHVSPFELVDRSRTGHRKILALFLVDPQVPIISTANVPPQQRDWWAEGLIQNDRFNNLPPELTRMVVDALDFPIDLEDAKKIREELMAERTGMQGTLNTNLKNLEWNFCEH</sequence>
<dbReference type="InterPro" id="IPR025340">
    <property type="entry name" value="DUF4246"/>
</dbReference>
<dbReference type="InterPro" id="IPR045469">
    <property type="entry name" value="Nis1"/>
</dbReference>
<feature type="region of interest" description="Disordered" evidence="1">
    <location>
        <begin position="495"/>
        <end position="525"/>
    </location>
</feature>
<evidence type="ECO:0000256" key="1">
    <source>
        <dbReference type="SAM" id="MobiDB-lite"/>
    </source>
</evidence>
<proteinExistence type="predicted"/>
<feature type="domain" description="DUF4246" evidence="4">
    <location>
        <begin position="195"/>
        <end position="265"/>
    </location>
</feature>
<dbReference type="Pfam" id="PF19271">
    <property type="entry name" value="Nis1"/>
    <property type="match status" value="1"/>
</dbReference>
<evidence type="ECO:0000313" key="5">
    <source>
        <dbReference type="EMBL" id="KAF5616925.1"/>
    </source>
</evidence>
<dbReference type="EMBL" id="JAAQRI010000363">
    <property type="protein sequence ID" value="KAF5616925.1"/>
    <property type="molecule type" value="Genomic_DNA"/>
</dbReference>
<comment type="caution">
    <text evidence="5">The sequence shown here is derived from an EMBL/GenBank/DDBJ whole genome shotgun (WGS) entry which is preliminary data.</text>
</comment>
<protein>
    <submittedName>
        <fullName evidence="5">Uncharacterized protein</fullName>
    </submittedName>
</protein>
<dbReference type="PANTHER" id="PTHR33119:SF1">
    <property type="entry name" value="FE2OG DIOXYGENASE DOMAIN-CONTAINING PROTEIN"/>
    <property type="match status" value="1"/>
</dbReference>
<evidence type="ECO:0000256" key="2">
    <source>
        <dbReference type="SAM" id="SignalP"/>
    </source>
</evidence>
<feature type="domain" description="DUF4246" evidence="3">
    <location>
        <begin position="283"/>
        <end position="725"/>
    </location>
</feature>
<name>A0A8H5VCF6_9HYPO</name>
<dbReference type="RefSeq" id="XP_037200132.1">
    <property type="nucleotide sequence ID" value="XM_037345916.1"/>
</dbReference>
<feature type="signal peptide" evidence="2">
    <location>
        <begin position="1"/>
        <end position="18"/>
    </location>
</feature>
<keyword evidence="2" id="KW-0732">Signal</keyword>
<dbReference type="GeneID" id="59298186"/>
<evidence type="ECO:0000259" key="4">
    <source>
        <dbReference type="Pfam" id="PF21666"/>
    </source>
</evidence>
<accession>A0A8H5VCF6</accession>
<evidence type="ECO:0000313" key="6">
    <source>
        <dbReference type="Proteomes" id="UP000530670"/>
    </source>
</evidence>
<dbReference type="InterPro" id="IPR049207">
    <property type="entry name" value="DUF4246_N"/>
</dbReference>
<keyword evidence="6" id="KW-1185">Reference proteome</keyword>
<dbReference type="AlphaFoldDB" id="A0A8H5VCF6"/>
<organism evidence="5 6">
    <name type="scientific">Fusarium tjaetaba</name>
    <dbReference type="NCBI Taxonomy" id="1567544"/>
    <lineage>
        <taxon>Eukaryota</taxon>
        <taxon>Fungi</taxon>
        <taxon>Dikarya</taxon>
        <taxon>Ascomycota</taxon>
        <taxon>Pezizomycotina</taxon>
        <taxon>Sordariomycetes</taxon>
        <taxon>Hypocreomycetidae</taxon>
        <taxon>Hypocreales</taxon>
        <taxon>Nectriaceae</taxon>
        <taxon>Fusarium</taxon>
        <taxon>Fusarium fujikuroi species complex</taxon>
    </lineage>
</organism>
<evidence type="ECO:0000259" key="3">
    <source>
        <dbReference type="Pfam" id="PF14033"/>
    </source>
</evidence>
<dbReference type="Proteomes" id="UP000530670">
    <property type="component" value="Unassembled WGS sequence"/>
</dbReference>
<reference evidence="5 6" key="1">
    <citation type="submission" date="2020-05" db="EMBL/GenBank/DDBJ databases">
        <title>Identification and distribution of gene clusters putatively required for synthesis of sphingolipid metabolism inhibitors in phylogenetically diverse species of the filamentous fungus Fusarium.</title>
        <authorList>
            <person name="Kim H.-S."/>
            <person name="Busman M."/>
            <person name="Brown D.W."/>
            <person name="Divon H."/>
            <person name="Uhlig S."/>
            <person name="Proctor R.H."/>
        </authorList>
    </citation>
    <scope>NUCLEOTIDE SEQUENCE [LARGE SCALE GENOMIC DNA]</scope>
    <source>
        <strain evidence="5 6">NRRL 66243</strain>
    </source>
</reference>